<evidence type="ECO:0000313" key="2">
    <source>
        <dbReference type="EMBL" id="KDR25861.1"/>
    </source>
</evidence>
<dbReference type="InterPro" id="IPR010610">
    <property type="entry name" value="EryCIII-like_C"/>
</dbReference>
<dbReference type="FunFam" id="3.40.50.2000:FF:000072">
    <property type="entry name" value="Glycosyl transferase"/>
    <property type="match status" value="1"/>
</dbReference>
<dbReference type="OrthoDB" id="9805366at2"/>
<dbReference type="PANTHER" id="PTHR48050:SF13">
    <property type="entry name" value="STEROL 3-BETA-GLUCOSYLTRANSFERASE UGT80A2"/>
    <property type="match status" value="1"/>
</dbReference>
<gene>
    <name evidence="2" type="ORF">BG60_26655</name>
</gene>
<comment type="caution">
    <text evidence="2">The sequence shown here is derived from an EMBL/GenBank/DDBJ whole genome shotgun (WGS) entry which is preliminary data.</text>
</comment>
<dbReference type="InterPro" id="IPR002213">
    <property type="entry name" value="UDP_glucos_trans"/>
</dbReference>
<reference evidence="2 3" key="1">
    <citation type="submission" date="2014-03" db="EMBL/GenBank/DDBJ databases">
        <title>Draft Genome Sequences of Four Burkholderia Strains.</title>
        <authorList>
            <person name="Liu X.Y."/>
            <person name="Li C.X."/>
            <person name="Xu J.H."/>
        </authorList>
    </citation>
    <scope>NUCLEOTIDE SEQUENCE [LARGE SCALE GENOMIC DNA]</scope>
    <source>
        <strain evidence="2 3">OP-1</strain>
    </source>
</reference>
<evidence type="ECO:0000313" key="3">
    <source>
        <dbReference type="Proteomes" id="UP000027451"/>
    </source>
</evidence>
<dbReference type="AlphaFoldDB" id="A0A656Q9Z3"/>
<feature type="domain" description="Erythromycin biosynthesis protein CIII-like C-terminal" evidence="1">
    <location>
        <begin position="290"/>
        <end position="422"/>
    </location>
</feature>
<sequence length="423" mass="46354">MRVLISSVPLMGHLNPILSIGRGLVNRGHEVIGLSARSFQQRVEAIGATFRAFEGNANRDLSNFVQYFPEISSIPPGVETNKFYFERVFADPMLAQYASVCKVLDEFPVDLIVSDNLFFGLLPLLLGARKKRPPIAYFGITFLLWHRADEAPCNMALPLAAPGHYNELAAEVKATFDDPYRTYLNNILAKTCSSPLNDSIFDSVVHLPDLHLQTTVPQFEYPRSDMPDSVRFIGAIPIVPKQAPLPDWAGDLDGSKKVVLVSQGTLSNFDFTQLIRPTLDALADDPSLLVVVTAGGRSVDDVPGSIPSNARIASYLPFEWLLPRVDVFVTNGGYGSVNQALSYGVPIVGAGNSEDKAEVNARVAWAGVGIDLQTNTPTVMALRDAVRKILSDARYRAKARELALEYRRHASNGDVVQILESMI</sequence>
<dbReference type="Proteomes" id="UP000027451">
    <property type="component" value="Unassembled WGS sequence"/>
</dbReference>
<accession>A0A656Q9Z3</accession>
<keyword evidence="2" id="KW-0808">Transferase</keyword>
<dbReference type="PANTHER" id="PTHR48050">
    <property type="entry name" value="STEROL 3-BETA-GLUCOSYLTRANSFERASE"/>
    <property type="match status" value="1"/>
</dbReference>
<proteinExistence type="predicted"/>
<dbReference type="GO" id="GO:0008194">
    <property type="term" value="F:UDP-glycosyltransferase activity"/>
    <property type="evidence" value="ECO:0007669"/>
    <property type="project" value="InterPro"/>
</dbReference>
<dbReference type="GO" id="GO:0016758">
    <property type="term" value="F:hexosyltransferase activity"/>
    <property type="evidence" value="ECO:0007669"/>
    <property type="project" value="UniProtKB-ARBA"/>
</dbReference>
<dbReference type="SUPFAM" id="SSF53756">
    <property type="entry name" value="UDP-Glycosyltransferase/glycogen phosphorylase"/>
    <property type="match status" value="1"/>
</dbReference>
<dbReference type="CDD" id="cd03784">
    <property type="entry name" value="GT1_Gtf-like"/>
    <property type="match status" value="1"/>
</dbReference>
<dbReference type="EMBL" id="JFHD01000041">
    <property type="protein sequence ID" value="KDR25861.1"/>
    <property type="molecule type" value="Genomic_DNA"/>
</dbReference>
<keyword evidence="3" id="KW-1185">Reference proteome</keyword>
<evidence type="ECO:0000259" key="1">
    <source>
        <dbReference type="Pfam" id="PF06722"/>
    </source>
</evidence>
<protein>
    <submittedName>
        <fullName evidence="2">UDP-glucosyltransferase</fullName>
    </submittedName>
</protein>
<dbReference type="RefSeq" id="WP_033536357.1">
    <property type="nucleotide sequence ID" value="NZ_JFHD01000041.1"/>
</dbReference>
<dbReference type="InterPro" id="IPR050426">
    <property type="entry name" value="Glycosyltransferase_28"/>
</dbReference>
<organism evidence="2 3">
    <name type="scientific">Caballeronia zhejiangensis</name>
    <dbReference type="NCBI Taxonomy" id="871203"/>
    <lineage>
        <taxon>Bacteria</taxon>
        <taxon>Pseudomonadati</taxon>
        <taxon>Pseudomonadota</taxon>
        <taxon>Betaproteobacteria</taxon>
        <taxon>Burkholderiales</taxon>
        <taxon>Burkholderiaceae</taxon>
        <taxon>Caballeronia</taxon>
    </lineage>
</organism>
<dbReference type="Gene3D" id="3.40.50.2000">
    <property type="entry name" value="Glycogen Phosphorylase B"/>
    <property type="match status" value="2"/>
</dbReference>
<dbReference type="Pfam" id="PF06722">
    <property type="entry name" value="EryCIII-like_C"/>
    <property type="match status" value="1"/>
</dbReference>
<dbReference type="GO" id="GO:0017000">
    <property type="term" value="P:antibiotic biosynthetic process"/>
    <property type="evidence" value="ECO:0007669"/>
    <property type="project" value="UniProtKB-ARBA"/>
</dbReference>
<name>A0A656Q9Z3_9BURK</name>